<feature type="compositionally biased region" description="Low complexity" evidence="8">
    <location>
        <begin position="188"/>
        <end position="201"/>
    </location>
</feature>
<comment type="caution">
    <text evidence="11">The sequence shown here is derived from an EMBL/GenBank/DDBJ whole genome shotgun (WGS) entry which is preliminary data.</text>
</comment>
<dbReference type="GO" id="GO:0001139">
    <property type="term" value="F:RNA polymerase II complex recruiting activity"/>
    <property type="evidence" value="ECO:0007669"/>
    <property type="project" value="TreeGrafter"/>
</dbReference>
<evidence type="ECO:0000313" key="11">
    <source>
        <dbReference type="EMBL" id="RMZ43778.1"/>
    </source>
</evidence>
<evidence type="ECO:0000256" key="8">
    <source>
        <dbReference type="SAM" id="MobiDB-lite"/>
    </source>
</evidence>
<feature type="domain" description="PHD-type" evidence="9">
    <location>
        <begin position="73"/>
        <end position="127"/>
    </location>
</feature>
<dbReference type="SUPFAM" id="SSF57903">
    <property type="entry name" value="FYVE/PHD zinc finger"/>
    <property type="match status" value="1"/>
</dbReference>
<feature type="domain" description="TFIIS central" evidence="10">
    <location>
        <begin position="355"/>
        <end position="485"/>
    </location>
</feature>
<dbReference type="GO" id="GO:0008270">
    <property type="term" value="F:zinc ion binding"/>
    <property type="evidence" value="ECO:0007669"/>
    <property type="project" value="UniProtKB-KW"/>
</dbReference>
<dbReference type="GO" id="GO:0031564">
    <property type="term" value="P:transcription antitermination"/>
    <property type="evidence" value="ECO:0007669"/>
    <property type="project" value="TreeGrafter"/>
</dbReference>
<accession>A0AB74CAP7</accession>
<feature type="compositionally biased region" description="Basic residues" evidence="8">
    <location>
        <begin position="159"/>
        <end position="172"/>
    </location>
</feature>
<dbReference type="InterPro" id="IPR013083">
    <property type="entry name" value="Znf_RING/FYVE/PHD"/>
</dbReference>
<gene>
    <name evidence="11" type="ORF">CA14_008961</name>
</gene>
<feature type="region of interest" description="Disordered" evidence="8">
    <location>
        <begin position="777"/>
        <end position="849"/>
    </location>
</feature>
<feature type="compositionally biased region" description="Basic and acidic residues" evidence="8">
    <location>
        <begin position="173"/>
        <end position="187"/>
    </location>
</feature>
<dbReference type="InterPro" id="IPR011011">
    <property type="entry name" value="Znf_FYVE_PHD"/>
</dbReference>
<dbReference type="Pfam" id="PF07500">
    <property type="entry name" value="TFIIS_M"/>
    <property type="match status" value="1"/>
</dbReference>
<dbReference type="FunFam" id="1.10.472.30:FF:000007">
    <property type="entry name" value="PHD finger domain protein, putative"/>
    <property type="match status" value="1"/>
</dbReference>
<feature type="compositionally biased region" description="Pro residues" evidence="8">
    <location>
        <begin position="202"/>
        <end position="229"/>
    </location>
</feature>
<dbReference type="AlphaFoldDB" id="A0AB74CAP7"/>
<dbReference type="InterPro" id="IPR001965">
    <property type="entry name" value="Znf_PHD"/>
</dbReference>
<dbReference type="SUPFAM" id="SSF46942">
    <property type="entry name" value="Elongation factor TFIIS domain 2"/>
    <property type="match status" value="1"/>
</dbReference>
<dbReference type="Gene3D" id="1.10.472.30">
    <property type="entry name" value="Transcription elongation factor S-II, central domain"/>
    <property type="match status" value="1"/>
</dbReference>
<name>A0AB74CAP7_ASPFL</name>
<feature type="compositionally biased region" description="Polar residues" evidence="8">
    <location>
        <begin position="8"/>
        <end position="18"/>
    </location>
</feature>
<keyword evidence="5 7" id="KW-0863">Zinc-finger</keyword>
<feature type="region of interest" description="Disordered" evidence="8">
    <location>
        <begin position="139"/>
        <end position="275"/>
    </location>
</feature>
<dbReference type="InterPro" id="IPR019786">
    <property type="entry name" value="Zinc_finger_PHD-type_CS"/>
</dbReference>
<dbReference type="Proteomes" id="UP000275480">
    <property type="component" value="Unassembled WGS sequence"/>
</dbReference>
<dbReference type="GO" id="GO:0005634">
    <property type="term" value="C:nucleus"/>
    <property type="evidence" value="ECO:0007669"/>
    <property type="project" value="TreeGrafter"/>
</dbReference>
<dbReference type="PROSITE" id="PS51321">
    <property type="entry name" value="TFIIS_CENTRAL"/>
    <property type="match status" value="1"/>
</dbReference>
<evidence type="ECO:0000256" key="4">
    <source>
        <dbReference type="ARBA" id="ARBA00022723"/>
    </source>
</evidence>
<dbReference type="PROSITE" id="PS01359">
    <property type="entry name" value="ZF_PHD_1"/>
    <property type="match status" value="1"/>
</dbReference>
<comment type="function">
    <text evidence="1">Negative regulator of transcription elongation.</text>
</comment>
<feature type="region of interest" description="Disordered" evidence="8">
    <location>
        <begin position="320"/>
        <end position="339"/>
    </location>
</feature>
<proteinExistence type="inferred from homology"/>
<sequence length="940" mass="102569">MAGKLLVTTISRTLTATSEEPRRSGRSTKGQHKNLDLIPETPAKKPKSKAQPKEKPPKPSVEPTPAPSEEEEIIRCICGEYEEEEDIERDMICCDRCSAWQHNDCMGLTFAKGEEPDEYFCEICKPENHKVLLDKIARGEKPWEEAAEKRRKEAEEKKASRRRKGKKGGRRGRPSEPKPEPKPEPKTEASTPARTAASSTPAPAPAPTPAPAPAPVSIPAPAPAPPAPEAAPTSPAPSSVTPVTEKNGAVPDAQSASAQKRKFDEHQDVSTPEPVSALDDSFEQATLITNHLMFQTPKSKQQKVSPPADTDTVMTTVEPTQVKDEAKEQPSRQNSTAETAVVEGVKTVEELSNPARKSAASALVRLFVDQVSEARRRGSFSLSDGKSAEEVARQLALSIENAMYENFCGGSGETTEQYKAQLRTILFNVKKNPSLRDRLLVGSLLPDTLSKMSSQDMASEELQQKDAEIKREAERQHIIVQEQGPRIRRTHKGEELVEDDNQNVPSEPVFSAAPRRSLVDADGSQSPGPQQSGDGDNVRKPGNQQASDSKPTDGISHDQHFPPRAHSPGGTEHEQVFPEVATHIRQPLPTGTAQADAEIDQLLKDDEPESPPYSPKDYHDEGAVWRGKVIMNPIAEFSSSAKHVGGADLSGRIPWSQLAPSTLLVDGRIDIQLASEYLCNLRFSTSTDVSVICIKKPELPKEQAGFDKLFNYFSDRKRYGVVGKHPLAAVKDTYLIPIEAGSVKKPEFIELLENNTLEDPTPERVLLVVFAVKTSESNPPSVQPSSHHPSQEPVASASPATPQQQQFMTPGPRPVSQITPAPSNFDGTPLAHSPYGQQQHQFQHQHPPHAPQFAPYQSPAPQNQAPVTGLAAAVQVLGNQASSPAIQQLLQQAPNADITQLSVVRDILLRRPETALNYEILMQELVQATTNGHTLQQNAK</sequence>
<evidence type="ECO:0000256" key="3">
    <source>
        <dbReference type="ARBA" id="ARBA00021616"/>
    </source>
</evidence>
<dbReference type="InterPro" id="IPR003618">
    <property type="entry name" value="TFIIS_cen_dom"/>
</dbReference>
<dbReference type="PROSITE" id="PS50016">
    <property type="entry name" value="ZF_PHD_2"/>
    <property type="match status" value="1"/>
</dbReference>
<protein>
    <recommendedName>
        <fullName evidence="3">Transcription factor BYE1</fullName>
    </recommendedName>
</protein>
<evidence type="ECO:0000256" key="2">
    <source>
        <dbReference type="ARBA" id="ARBA00011050"/>
    </source>
</evidence>
<keyword evidence="4" id="KW-0479">Metal-binding</keyword>
<dbReference type="PANTHER" id="PTHR11477">
    <property type="entry name" value="TRANSCRIPTION FACTOR S-II ZINC FINGER DOMAIN-CONTAINING PROTEIN"/>
    <property type="match status" value="1"/>
</dbReference>
<feature type="compositionally biased region" description="Polar residues" evidence="8">
    <location>
        <begin position="523"/>
        <end position="534"/>
    </location>
</feature>
<dbReference type="GO" id="GO:0031440">
    <property type="term" value="P:regulation of mRNA 3'-end processing"/>
    <property type="evidence" value="ECO:0007669"/>
    <property type="project" value="TreeGrafter"/>
</dbReference>
<dbReference type="SMART" id="SM00249">
    <property type="entry name" value="PHD"/>
    <property type="match status" value="1"/>
</dbReference>
<feature type="region of interest" description="Disordered" evidence="8">
    <location>
        <begin position="1"/>
        <end position="71"/>
    </location>
</feature>
<evidence type="ECO:0000313" key="12">
    <source>
        <dbReference type="Proteomes" id="UP000275480"/>
    </source>
</evidence>
<feature type="compositionally biased region" description="Polar residues" evidence="8">
    <location>
        <begin position="293"/>
        <end position="304"/>
    </location>
</feature>
<dbReference type="PANTHER" id="PTHR11477:SF11">
    <property type="entry name" value="TRANSCRIPTION FACTOR BYE1"/>
    <property type="match status" value="1"/>
</dbReference>
<dbReference type="Pfam" id="PF07744">
    <property type="entry name" value="SPOC"/>
    <property type="match status" value="1"/>
</dbReference>
<comment type="similarity">
    <text evidence="2">Belongs to the BYE1 family.</text>
</comment>
<dbReference type="PRINTS" id="PR01217">
    <property type="entry name" value="PRICHEXTENSN"/>
</dbReference>
<evidence type="ECO:0000259" key="10">
    <source>
        <dbReference type="PROSITE" id="PS51321"/>
    </source>
</evidence>
<reference evidence="11 12" key="1">
    <citation type="submission" date="2018-07" db="EMBL/GenBank/DDBJ databases">
        <title>Identification of spontaneous genetic mutation associated with occurrence of a yellow conidial color mutant of Aspergillus flavus.</title>
        <authorList>
            <person name="Chang P.-K."/>
            <person name="Mack B.M."/>
            <person name="Scharfenstein L."/>
            <person name="Gilbert M.K."/>
        </authorList>
    </citation>
    <scope>NUCLEOTIDE SEQUENCE [LARGE SCALE GENOMIC DNA]</scope>
    <source>
        <strain evidence="11 12">CA14</strain>
    </source>
</reference>
<feature type="compositionally biased region" description="Low complexity" evidence="8">
    <location>
        <begin position="777"/>
        <end position="794"/>
    </location>
</feature>
<dbReference type="InterPro" id="IPR036575">
    <property type="entry name" value="TFIIS_cen_dom_sf"/>
</dbReference>
<organism evidence="11 12">
    <name type="scientific">Aspergillus flavus</name>
    <dbReference type="NCBI Taxonomy" id="5059"/>
    <lineage>
        <taxon>Eukaryota</taxon>
        <taxon>Fungi</taxon>
        <taxon>Dikarya</taxon>
        <taxon>Ascomycota</taxon>
        <taxon>Pezizomycotina</taxon>
        <taxon>Eurotiomycetes</taxon>
        <taxon>Eurotiomycetidae</taxon>
        <taxon>Eurotiales</taxon>
        <taxon>Aspergillaceae</taxon>
        <taxon>Aspergillus</taxon>
        <taxon>Aspergillus subgen. Circumdati</taxon>
    </lineage>
</organism>
<dbReference type="GO" id="GO:0006368">
    <property type="term" value="P:transcription elongation by RNA polymerase II"/>
    <property type="evidence" value="ECO:0007669"/>
    <property type="project" value="TreeGrafter"/>
</dbReference>
<feature type="compositionally biased region" description="Low complexity" evidence="8">
    <location>
        <begin position="230"/>
        <end position="244"/>
    </location>
</feature>
<feature type="compositionally biased region" description="Polar residues" evidence="8">
    <location>
        <begin position="816"/>
        <end position="826"/>
    </location>
</feature>
<dbReference type="InterPro" id="IPR055499">
    <property type="entry name" value="DUF7071"/>
</dbReference>
<evidence type="ECO:0000259" key="9">
    <source>
        <dbReference type="PROSITE" id="PS50016"/>
    </source>
</evidence>
<dbReference type="InterPro" id="IPR012921">
    <property type="entry name" value="SPOC_C"/>
</dbReference>
<dbReference type="InterPro" id="IPR019787">
    <property type="entry name" value="Znf_PHD-finger"/>
</dbReference>
<feature type="compositionally biased region" description="Basic and acidic residues" evidence="8">
    <location>
        <begin position="139"/>
        <end position="158"/>
    </location>
</feature>
<dbReference type="GO" id="GO:0000977">
    <property type="term" value="F:RNA polymerase II transcription regulatory region sequence-specific DNA binding"/>
    <property type="evidence" value="ECO:0007669"/>
    <property type="project" value="TreeGrafter"/>
</dbReference>
<feature type="compositionally biased region" description="Low complexity" evidence="8">
    <location>
        <begin position="837"/>
        <end position="849"/>
    </location>
</feature>
<keyword evidence="6" id="KW-0862">Zinc</keyword>
<evidence type="ECO:0000256" key="1">
    <source>
        <dbReference type="ARBA" id="ARBA00002311"/>
    </source>
</evidence>
<dbReference type="EMBL" id="QQZZ01000092">
    <property type="protein sequence ID" value="RMZ43778.1"/>
    <property type="molecule type" value="Genomic_DNA"/>
</dbReference>
<dbReference type="GO" id="GO:0006362">
    <property type="term" value="P:transcription elongation by RNA polymerase I"/>
    <property type="evidence" value="ECO:0007669"/>
    <property type="project" value="TreeGrafter"/>
</dbReference>
<dbReference type="CDD" id="cd21538">
    <property type="entry name" value="SPOC_TFIIS"/>
    <property type="match status" value="1"/>
</dbReference>
<dbReference type="FunFam" id="3.30.40.10:FF:000560">
    <property type="entry name" value="Putative PHD finger domain protein"/>
    <property type="match status" value="1"/>
</dbReference>
<evidence type="ECO:0000256" key="5">
    <source>
        <dbReference type="ARBA" id="ARBA00022771"/>
    </source>
</evidence>
<dbReference type="Pfam" id="PF00628">
    <property type="entry name" value="PHD"/>
    <property type="match status" value="1"/>
</dbReference>
<dbReference type="Pfam" id="PF23257">
    <property type="entry name" value="DUF7071"/>
    <property type="match status" value="1"/>
</dbReference>
<feature type="region of interest" description="Disordered" evidence="8">
    <location>
        <begin position="293"/>
        <end position="312"/>
    </location>
</feature>
<dbReference type="SMART" id="SM00510">
    <property type="entry name" value="TFS2M"/>
    <property type="match status" value="1"/>
</dbReference>
<feature type="region of interest" description="Disordered" evidence="8">
    <location>
        <begin position="476"/>
        <end position="572"/>
    </location>
</feature>
<evidence type="ECO:0000256" key="6">
    <source>
        <dbReference type="ARBA" id="ARBA00022833"/>
    </source>
</evidence>
<evidence type="ECO:0000256" key="7">
    <source>
        <dbReference type="PROSITE-ProRule" id="PRU00146"/>
    </source>
</evidence>
<dbReference type="Gene3D" id="3.30.40.10">
    <property type="entry name" value="Zinc/RING finger domain, C3HC4 (zinc finger)"/>
    <property type="match status" value="1"/>
</dbReference>
<feature type="compositionally biased region" description="Basic and acidic residues" evidence="8">
    <location>
        <begin position="321"/>
        <end position="330"/>
    </location>
</feature>